<evidence type="ECO:0000313" key="3">
    <source>
        <dbReference type="Proteomes" id="UP000596742"/>
    </source>
</evidence>
<name>A0A8B6C263_MYTGA</name>
<evidence type="ECO:0000313" key="2">
    <source>
        <dbReference type="EMBL" id="VDH98837.1"/>
    </source>
</evidence>
<protein>
    <submittedName>
        <fullName evidence="2">Uncharacterized protein</fullName>
    </submittedName>
</protein>
<keyword evidence="3" id="KW-1185">Reference proteome</keyword>
<evidence type="ECO:0000256" key="1">
    <source>
        <dbReference type="SAM" id="SignalP"/>
    </source>
</evidence>
<dbReference type="AlphaFoldDB" id="A0A8B6C263"/>
<gene>
    <name evidence="2" type="ORF">MGAL_10B008074</name>
</gene>
<dbReference type="OrthoDB" id="6122035at2759"/>
<keyword evidence="1" id="KW-0732">Signal</keyword>
<dbReference type="EMBL" id="UYJE01001060">
    <property type="protein sequence ID" value="VDH98837.1"/>
    <property type="molecule type" value="Genomic_DNA"/>
</dbReference>
<feature type="signal peptide" evidence="1">
    <location>
        <begin position="1"/>
        <end position="18"/>
    </location>
</feature>
<reference evidence="2" key="1">
    <citation type="submission" date="2018-11" db="EMBL/GenBank/DDBJ databases">
        <authorList>
            <person name="Alioto T."/>
            <person name="Alioto T."/>
        </authorList>
    </citation>
    <scope>NUCLEOTIDE SEQUENCE</scope>
</reference>
<sequence length="342" mass="37967">MSISLLVAIVAALCTCNGELLSLPQNNLDIINDQARADIVDYIVEEIDATVEEEKVLTRSCETKVNQTIKSCDECAGNICAAVELRQERKKIDLRKLLSVVHKPVILVASLGKKVAKEAARFGKRIGKVVNRIGDKVKSTVKKVRVGIKKIGSKIGSHVKRFGKGIAKIGKNIGRGVAKITKKVGRGIKKFGQGVKKTGKKVWKKIKKIFGKRSTRHLIEKRCVSSCPVCDKLDKEIFTDEQIVGKICGASFVSRQKQLYEKVRGLEDTYNYIVSNAPVVTKVEYETSSIIIVNGKLAFKKSFVTYQTNKINRRFQLSGLFEISNIDGMAVIISKDILKKMQ</sequence>
<dbReference type="Proteomes" id="UP000596742">
    <property type="component" value="Unassembled WGS sequence"/>
</dbReference>
<feature type="chain" id="PRO_5032814899" evidence="1">
    <location>
        <begin position="19"/>
        <end position="342"/>
    </location>
</feature>
<organism evidence="2 3">
    <name type="scientific">Mytilus galloprovincialis</name>
    <name type="common">Mediterranean mussel</name>
    <dbReference type="NCBI Taxonomy" id="29158"/>
    <lineage>
        <taxon>Eukaryota</taxon>
        <taxon>Metazoa</taxon>
        <taxon>Spiralia</taxon>
        <taxon>Lophotrochozoa</taxon>
        <taxon>Mollusca</taxon>
        <taxon>Bivalvia</taxon>
        <taxon>Autobranchia</taxon>
        <taxon>Pteriomorphia</taxon>
        <taxon>Mytilida</taxon>
        <taxon>Mytiloidea</taxon>
        <taxon>Mytilidae</taxon>
        <taxon>Mytilinae</taxon>
        <taxon>Mytilus</taxon>
    </lineage>
</organism>
<proteinExistence type="predicted"/>
<comment type="caution">
    <text evidence="2">The sequence shown here is derived from an EMBL/GenBank/DDBJ whole genome shotgun (WGS) entry which is preliminary data.</text>
</comment>
<accession>A0A8B6C263</accession>
<dbReference type="Gene3D" id="1.20.120.20">
    <property type="entry name" value="Apolipoprotein"/>
    <property type="match status" value="1"/>
</dbReference>